<dbReference type="EMBL" id="VICE01000017">
    <property type="protein sequence ID" value="TQD51105.1"/>
    <property type="molecule type" value="Genomic_DNA"/>
</dbReference>
<reference evidence="13 14" key="1">
    <citation type="submission" date="2019-06" db="EMBL/GenBank/DDBJ databases">
        <title>Lysobacter alkalisoli sp. nov. isolated from saline soil.</title>
        <authorList>
            <person name="Sun J.-Q."/>
            <person name="Xu L."/>
        </authorList>
    </citation>
    <scope>NUCLEOTIDE SEQUENCE [LARGE SCALE GENOMIC DNA]</scope>
    <source>
        <strain evidence="13 14">JCM 31130</strain>
    </source>
</reference>
<evidence type="ECO:0000256" key="9">
    <source>
        <dbReference type="ARBA" id="ARBA00023237"/>
    </source>
</evidence>
<comment type="similarity">
    <text evidence="10 11">Belongs to the TonB-dependent receptor family.</text>
</comment>
<dbReference type="GO" id="GO:0009279">
    <property type="term" value="C:cell outer membrane"/>
    <property type="evidence" value="ECO:0007669"/>
    <property type="project" value="UniProtKB-SubCell"/>
</dbReference>
<keyword evidence="9 10" id="KW-0998">Cell outer membrane</keyword>
<keyword evidence="3 10" id="KW-1134">Transmembrane beta strand</keyword>
<dbReference type="Gene3D" id="2.40.170.20">
    <property type="entry name" value="TonB-dependent receptor, beta-barrel domain"/>
    <property type="match status" value="1"/>
</dbReference>
<dbReference type="InterPro" id="IPR011662">
    <property type="entry name" value="Secretin/TonB_short_N"/>
</dbReference>
<evidence type="ECO:0000256" key="1">
    <source>
        <dbReference type="ARBA" id="ARBA00004571"/>
    </source>
</evidence>
<dbReference type="PANTHER" id="PTHR47234">
    <property type="match status" value="1"/>
</dbReference>
<feature type="domain" description="Secretin/TonB short N-terminal" evidence="12">
    <location>
        <begin position="58"/>
        <end position="109"/>
    </location>
</feature>
<keyword evidence="4" id="KW-0410">Iron transport</keyword>
<evidence type="ECO:0000259" key="12">
    <source>
        <dbReference type="SMART" id="SM00965"/>
    </source>
</evidence>
<keyword evidence="8 10" id="KW-0472">Membrane</keyword>
<keyword evidence="6" id="KW-0408">Iron</keyword>
<dbReference type="PANTHER" id="PTHR47234:SF1">
    <property type="entry name" value="TONB-DEPENDENT RECEPTOR"/>
    <property type="match status" value="1"/>
</dbReference>
<keyword evidence="4" id="KW-0406">Ion transport</keyword>
<keyword evidence="14" id="KW-1185">Reference proteome</keyword>
<keyword evidence="5 10" id="KW-0812">Transmembrane</keyword>
<dbReference type="InterPro" id="IPR039426">
    <property type="entry name" value="TonB-dep_rcpt-like"/>
</dbReference>
<dbReference type="Pfam" id="PF07660">
    <property type="entry name" value="STN"/>
    <property type="match status" value="1"/>
</dbReference>
<dbReference type="GO" id="GO:0006826">
    <property type="term" value="P:iron ion transport"/>
    <property type="evidence" value="ECO:0007669"/>
    <property type="project" value="UniProtKB-KW"/>
</dbReference>
<dbReference type="InterPro" id="IPR000531">
    <property type="entry name" value="Beta-barrel_TonB"/>
</dbReference>
<dbReference type="Pfam" id="PF07715">
    <property type="entry name" value="Plug"/>
    <property type="match status" value="1"/>
</dbReference>
<evidence type="ECO:0000256" key="7">
    <source>
        <dbReference type="ARBA" id="ARBA00023077"/>
    </source>
</evidence>
<dbReference type="OrthoDB" id="6276154at2"/>
<evidence type="ECO:0000256" key="2">
    <source>
        <dbReference type="ARBA" id="ARBA00022448"/>
    </source>
</evidence>
<evidence type="ECO:0000256" key="5">
    <source>
        <dbReference type="ARBA" id="ARBA00022692"/>
    </source>
</evidence>
<dbReference type="Pfam" id="PF00593">
    <property type="entry name" value="TonB_dep_Rec_b-barrel"/>
    <property type="match status" value="1"/>
</dbReference>
<dbReference type="Gene3D" id="2.170.130.10">
    <property type="entry name" value="TonB-dependent receptor, plug domain"/>
    <property type="match status" value="1"/>
</dbReference>
<evidence type="ECO:0000256" key="6">
    <source>
        <dbReference type="ARBA" id="ARBA00023004"/>
    </source>
</evidence>
<organism evidence="13 14">
    <name type="scientific">Marilutibacter aestuarii</name>
    <dbReference type="NCBI Taxonomy" id="1706195"/>
    <lineage>
        <taxon>Bacteria</taxon>
        <taxon>Pseudomonadati</taxon>
        <taxon>Pseudomonadota</taxon>
        <taxon>Gammaproteobacteria</taxon>
        <taxon>Lysobacterales</taxon>
        <taxon>Lysobacteraceae</taxon>
        <taxon>Marilutibacter</taxon>
    </lineage>
</organism>
<evidence type="ECO:0000313" key="13">
    <source>
        <dbReference type="EMBL" id="TQD51105.1"/>
    </source>
</evidence>
<name>A0A508AVL8_9GAMM</name>
<comment type="subcellular location">
    <subcellularLocation>
        <location evidence="1 10">Cell outer membrane</location>
        <topology evidence="1 10">Multi-pass membrane protein</topology>
    </subcellularLocation>
</comment>
<dbReference type="SUPFAM" id="SSF56935">
    <property type="entry name" value="Porins"/>
    <property type="match status" value="1"/>
</dbReference>
<sequence length="949" mass="104000">MVTAPSAWRRSSLVLAMSGLLALPPWGWAAEPQAARMLDLPAGTLDEALKRLALQEGLQVLYAPSVVRGRQARALHGRMDVEQALRHLLEGSGLRAIRSAPGTYVLREVAQAPAPAPAAAREPDPPPRQRTVDMARLEVIGSRIPRVDIDAVTTSPMTLIGRDEIEASGYQTLFELLRFQPGMTGHHPVAVAADGGPNFQQPFNIAATTSLNALGPRATLFLVDGRRVANYGLTSSELGGLTDLDVIPLSMVERVEILRGGASAIYGADAMAGVVNIILRKQQDGGELIVRHGQSGEGDAQEQRVSLSHGFATPRGGNGLVALDWFDRDALAGDSRDWHTYDHSRHGLPDWRIPLGYRDANLRLVRLQCGNAPPAIAATCLFDPARYISLQPESRRTSVYGALAEPLWEGTTFELDLRYSEARQALQNPPFRARVNLPAGHPDSLPGGSLDYAYFEVGPVRNRNRNHSFDGTASVTGWLGDWTWEAALSHHANVVESRIDGLVSTRGVEQSVFVDRYRFDGTPNPASLLGMVSPTFALDGRAQVAQVSLGFEGPLFSLPGGPARLATGVEGTRNRLVHEPDARLQQDDLALGTPKRALDSRRDGGAVYAEMVLPLRKGLEAELAVRYDRQQGYDSRYSPRFGLKWSPWQSLTLRATAATGYRAPSLFELRRPNVFESQTFVRKVPVVGDCAVELEISRDLAYCLVDVGAFENPDLEPETSRSHTLGFVWAPSADFSLSFDHFRIRRDNEILAGNAFDDVDAFPDSLRRDALGRLVAIDSYFENTGRTDVRGWEAEMRTQLDAGDAGRFSLLVSAHHTSSIERQSWPSAPRVDSAGYDAPNTQLLASVQWLKGHWTSTLGLRARGPFHVTGGDSALACPGYNGNRCETPGRGVVDFDLAYTGFPNLRLSLNVRDLADRDPVNYDTRQDGYNVAFDDPRGRFFLLSARYRF</sequence>
<evidence type="ECO:0000256" key="3">
    <source>
        <dbReference type="ARBA" id="ARBA00022452"/>
    </source>
</evidence>
<evidence type="ECO:0000256" key="8">
    <source>
        <dbReference type="ARBA" id="ARBA00023136"/>
    </source>
</evidence>
<dbReference type="CDD" id="cd01347">
    <property type="entry name" value="ligand_gated_channel"/>
    <property type="match status" value="1"/>
</dbReference>
<dbReference type="PROSITE" id="PS52016">
    <property type="entry name" value="TONB_DEPENDENT_REC_3"/>
    <property type="match status" value="1"/>
</dbReference>
<keyword evidence="2 10" id="KW-0813">Transport</keyword>
<accession>A0A508AVL8</accession>
<evidence type="ECO:0000256" key="10">
    <source>
        <dbReference type="PROSITE-ProRule" id="PRU01360"/>
    </source>
</evidence>
<dbReference type="AlphaFoldDB" id="A0A508AVL8"/>
<keyword evidence="13" id="KW-0675">Receptor</keyword>
<dbReference type="Proteomes" id="UP000318212">
    <property type="component" value="Unassembled WGS sequence"/>
</dbReference>
<evidence type="ECO:0000256" key="4">
    <source>
        <dbReference type="ARBA" id="ARBA00022496"/>
    </source>
</evidence>
<evidence type="ECO:0000256" key="11">
    <source>
        <dbReference type="RuleBase" id="RU003357"/>
    </source>
</evidence>
<keyword evidence="7 11" id="KW-0798">TonB box</keyword>
<dbReference type="InterPro" id="IPR036942">
    <property type="entry name" value="Beta-barrel_TonB_sf"/>
</dbReference>
<evidence type="ECO:0000313" key="14">
    <source>
        <dbReference type="Proteomes" id="UP000318212"/>
    </source>
</evidence>
<protein>
    <submittedName>
        <fullName evidence="13">TonB-dependent receptor</fullName>
    </submittedName>
</protein>
<dbReference type="SMART" id="SM00965">
    <property type="entry name" value="STN"/>
    <property type="match status" value="1"/>
</dbReference>
<dbReference type="InterPro" id="IPR012910">
    <property type="entry name" value="Plug_dom"/>
</dbReference>
<dbReference type="InterPro" id="IPR037066">
    <property type="entry name" value="Plug_dom_sf"/>
</dbReference>
<proteinExistence type="inferred from homology"/>
<comment type="caution">
    <text evidence="13">The sequence shown here is derived from an EMBL/GenBank/DDBJ whole genome shotgun (WGS) entry which is preliminary data.</text>
</comment>
<dbReference type="Gene3D" id="3.55.50.30">
    <property type="match status" value="1"/>
</dbReference>
<gene>
    <name evidence="13" type="ORF">FKV25_02260</name>
</gene>